<protein>
    <submittedName>
        <fullName evidence="1">Uncharacterized protein</fullName>
    </submittedName>
</protein>
<accession>A0A0A8XTV3</accession>
<organism evidence="1">
    <name type="scientific">Arundo donax</name>
    <name type="common">Giant reed</name>
    <name type="synonym">Donax arundinaceus</name>
    <dbReference type="NCBI Taxonomy" id="35708"/>
    <lineage>
        <taxon>Eukaryota</taxon>
        <taxon>Viridiplantae</taxon>
        <taxon>Streptophyta</taxon>
        <taxon>Embryophyta</taxon>
        <taxon>Tracheophyta</taxon>
        <taxon>Spermatophyta</taxon>
        <taxon>Magnoliopsida</taxon>
        <taxon>Liliopsida</taxon>
        <taxon>Poales</taxon>
        <taxon>Poaceae</taxon>
        <taxon>PACMAD clade</taxon>
        <taxon>Arundinoideae</taxon>
        <taxon>Arundineae</taxon>
        <taxon>Arundo</taxon>
    </lineage>
</organism>
<evidence type="ECO:0000313" key="1">
    <source>
        <dbReference type="EMBL" id="JAD17316.1"/>
    </source>
</evidence>
<name>A0A0A8XTV3_ARUDO</name>
<reference evidence="1" key="2">
    <citation type="journal article" date="2015" name="Data Brief">
        <title>Shoot transcriptome of the giant reed, Arundo donax.</title>
        <authorList>
            <person name="Barrero R.A."/>
            <person name="Guerrero F.D."/>
            <person name="Moolhuijzen P."/>
            <person name="Goolsby J.A."/>
            <person name="Tidwell J."/>
            <person name="Bellgard S.E."/>
            <person name="Bellgard M.I."/>
        </authorList>
    </citation>
    <scope>NUCLEOTIDE SEQUENCE</scope>
    <source>
        <tissue evidence="1">Shoot tissue taken approximately 20 cm above the soil surface</tissue>
    </source>
</reference>
<reference evidence="1" key="1">
    <citation type="submission" date="2014-09" db="EMBL/GenBank/DDBJ databases">
        <authorList>
            <person name="Magalhaes I.L.F."/>
            <person name="Oliveira U."/>
            <person name="Santos F.R."/>
            <person name="Vidigal T.H.D.A."/>
            <person name="Brescovit A.D."/>
            <person name="Santos A.J."/>
        </authorList>
    </citation>
    <scope>NUCLEOTIDE SEQUENCE</scope>
    <source>
        <tissue evidence="1">Shoot tissue taken approximately 20 cm above the soil surface</tissue>
    </source>
</reference>
<dbReference type="EMBL" id="GBRH01280579">
    <property type="protein sequence ID" value="JAD17316.1"/>
    <property type="molecule type" value="Transcribed_RNA"/>
</dbReference>
<dbReference type="AlphaFoldDB" id="A0A0A8XTV3"/>
<proteinExistence type="predicted"/>
<sequence length="81" mass="9274">MRNPYFPTLHYYDSISCTAGHSQLSHRKTCAACTCDEQNTTEQHDLLSVARVPNKAVCFYITLSTWYIRDPSIHVVPRQSV</sequence>